<dbReference type="RefSeq" id="WP_161740816.1">
    <property type="nucleotide sequence ID" value="NZ_JAAAMV010000001.1"/>
</dbReference>
<feature type="signal peptide" evidence="9">
    <location>
        <begin position="1"/>
        <end position="23"/>
    </location>
</feature>
<comment type="subcellular location">
    <subcellularLocation>
        <location evidence="1">Membrane</location>
        <topology evidence="1">Lipid-anchor</topology>
    </subcellularLocation>
</comment>
<dbReference type="PANTHER" id="PTHR35789:SF1">
    <property type="entry name" value="SPORE GERMINATION PROTEIN B3"/>
    <property type="match status" value="1"/>
</dbReference>
<dbReference type="InterPro" id="IPR038501">
    <property type="entry name" value="Spore_GerAC_C_sf"/>
</dbReference>
<dbReference type="InterPro" id="IPR046953">
    <property type="entry name" value="Spore_GerAC-like_C"/>
</dbReference>
<evidence type="ECO:0000256" key="9">
    <source>
        <dbReference type="SAM" id="SignalP"/>
    </source>
</evidence>
<evidence type="ECO:0000313" key="12">
    <source>
        <dbReference type="EMBL" id="NBD22729.1"/>
    </source>
</evidence>
<dbReference type="Proteomes" id="UP000665561">
    <property type="component" value="Unassembled WGS sequence"/>
</dbReference>
<dbReference type="NCBIfam" id="TIGR02887">
    <property type="entry name" value="spore_ger_x_C"/>
    <property type="match status" value="1"/>
</dbReference>
<evidence type="ECO:0000256" key="8">
    <source>
        <dbReference type="SAM" id="MobiDB-lite"/>
    </source>
</evidence>
<dbReference type="EMBL" id="JAAAMV010000001">
    <property type="protein sequence ID" value="NBD22729.1"/>
    <property type="molecule type" value="Genomic_DNA"/>
</dbReference>
<sequence>MRTKRIRLSAVAVLLLLCGFAVSGCGDRAELPDKGFVMGIGIDDAGGGQVMVTFQIYKPSQTIASKGKTGQPYVNIRTKDASVMEAIRDITIHLGRKAQFSHTRVILISEKIARRVPVPQLLDLFYRDNEPRLTISLMVTRGRASDYFDTKPFIENTISQQYYLSERSENEYSGKTLGTNLLQLALQLRSESEVGAIPYLALSPKDIGGEPGVAGVTIIKDGLVADRFNGQETEGLLMLLNRYSNGVVEIPCSAAENSESSENESGEAPTAPLDESAEMLRFKAQRRMELSESGARVTYRVHAVVATLELSCTTLGNEKQENDYEDKISAAIKQRMQQSLAHLKRDEADLLGIGNDIYRRDPKRWRQWKKDWPERFARLDVDIEVDTEVLTHGTNAGNTLLKPNQD</sequence>
<feature type="region of interest" description="Disordered" evidence="8">
    <location>
        <begin position="254"/>
        <end position="276"/>
    </location>
</feature>
<keyword evidence="6" id="KW-0564">Palmitate</keyword>
<evidence type="ECO:0000256" key="1">
    <source>
        <dbReference type="ARBA" id="ARBA00004635"/>
    </source>
</evidence>
<keyword evidence="4 9" id="KW-0732">Signal</keyword>
<dbReference type="Pfam" id="PF05504">
    <property type="entry name" value="Spore_GerAC"/>
    <property type="match status" value="1"/>
</dbReference>
<dbReference type="Gene3D" id="3.30.300.210">
    <property type="entry name" value="Nutrient germinant receptor protein C, domain 3"/>
    <property type="match status" value="1"/>
</dbReference>
<keyword evidence="7" id="KW-0449">Lipoprotein</keyword>
<evidence type="ECO:0000256" key="3">
    <source>
        <dbReference type="ARBA" id="ARBA00022544"/>
    </source>
</evidence>
<evidence type="ECO:0000256" key="4">
    <source>
        <dbReference type="ARBA" id="ARBA00022729"/>
    </source>
</evidence>
<dbReference type="InterPro" id="IPR008844">
    <property type="entry name" value="Spore_GerAC-like"/>
</dbReference>
<name>A0ABW9XJD8_9BACL</name>
<dbReference type="PANTHER" id="PTHR35789">
    <property type="entry name" value="SPORE GERMINATION PROTEIN B3"/>
    <property type="match status" value="1"/>
</dbReference>
<organism evidence="12 13">
    <name type="scientific">Paenibacillus glycinis</name>
    <dbReference type="NCBI Taxonomy" id="2697035"/>
    <lineage>
        <taxon>Bacteria</taxon>
        <taxon>Bacillati</taxon>
        <taxon>Bacillota</taxon>
        <taxon>Bacilli</taxon>
        <taxon>Bacillales</taxon>
        <taxon>Paenibacillaceae</taxon>
        <taxon>Paenibacillus</taxon>
    </lineage>
</organism>
<dbReference type="InterPro" id="IPR057336">
    <property type="entry name" value="GerAC_N"/>
</dbReference>
<evidence type="ECO:0000313" key="13">
    <source>
        <dbReference type="Proteomes" id="UP000665561"/>
    </source>
</evidence>
<feature type="chain" id="PRO_5046403110" evidence="9">
    <location>
        <begin position="24"/>
        <end position="406"/>
    </location>
</feature>
<feature type="domain" description="Spore germination GerAC-like C-terminal" evidence="10">
    <location>
        <begin position="215"/>
        <end position="393"/>
    </location>
</feature>
<evidence type="ECO:0000256" key="5">
    <source>
        <dbReference type="ARBA" id="ARBA00023136"/>
    </source>
</evidence>
<evidence type="ECO:0000256" key="6">
    <source>
        <dbReference type="ARBA" id="ARBA00023139"/>
    </source>
</evidence>
<reference evidence="12 13" key="1">
    <citation type="submission" date="2020-01" db="EMBL/GenBank/DDBJ databases">
        <title>Paenibacillus soybeanensis sp. nov. isolated from the nodules of soybean (Glycine max(L.) Merr).</title>
        <authorList>
            <person name="Wang H."/>
        </authorList>
    </citation>
    <scope>NUCLEOTIDE SEQUENCE [LARGE SCALE GENOMIC DNA]</scope>
    <source>
        <strain evidence="12 13">T1</strain>
    </source>
</reference>
<accession>A0ABW9XJD8</accession>
<evidence type="ECO:0000256" key="7">
    <source>
        <dbReference type="ARBA" id="ARBA00023288"/>
    </source>
</evidence>
<dbReference type="PROSITE" id="PS51257">
    <property type="entry name" value="PROKAR_LIPOPROTEIN"/>
    <property type="match status" value="1"/>
</dbReference>
<comment type="caution">
    <text evidence="12">The sequence shown here is derived from an EMBL/GenBank/DDBJ whole genome shotgun (WGS) entry which is preliminary data.</text>
</comment>
<proteinExistence type="inferred from homology"/>
<keyword evidence="3" id="KW-0309">Germination</keyword>
<protein>
    <submittedName>
        <fullName evidence="12">Ger(X)C family spore germination protein</fullName>
    </submittedName>
</protein>
<keyword evidence="5" id="KW-0472">Membrane</keyword>
<evidence type="ECO:0000256" key="2">
    <source>
        <dbReference type="ARBA" id="ARBA00007886"/>
    </source>
</evidence>
<dbReference type="Pfam" id="PF25198">
    <property type="entry name" value="Spore_GerAC_N"/>
    <property type="match status" value="1"/>
</dbReference>
<dbReference type="Gene3D" id="6.20.190.10">
    <property type="entry name" value="Nutrient germinant receptor protein C, domain 1"/>
    <property type="match status" value="1"/>
</dbReference>
<evidence type="ECO:0000259" key="11">
    <source>
        <dbReference type="Pfam" id="PF25198"/>
    </source>
</evidence>
<evidence type="ECO:0000259" key="10">
    <source>
        <dbReference type="Pfam" id="PF05504"/>
    </source>
</evidence>
<keyword evidence="13" id="KW-1185">Reference proteome</keyword>
<feature type="domain" description="Spore germination protein N-terminal" evidence="11">
    <location>
        <begin position="27"/>
        <end position="201"/>
    </location>
</feature>
<comment type="similarity">
    <text evidence="2">Belongs to the GerABKC lipoprotein family.</text>
</comment>
<gene>
    <name evidence="12" type="ORF">GT019_02450</name>
</gene>